<evidence type="ECO:0000256" key="12">
    <source>
        <dbReference type="HAMAP-Rule" id="MF_00038"/>
    </source>
</evidence>
<evidence type="ECO:0000256" key="2">
    <source>
        <dbReference type="ARBA" id="ARBA00005583"/>
    </source>
</evidence>
<dbReference type="GO" id="GO:0008360">
    <property type="term" value="P:regulation of cell shape"/>
    <property type="evidence" value="ECO:0007669"/>
    <property type="project" value="UniProtKB-KW"/>
</dbReference>
<dbReference type="PROSITE" id="PS01348">
    <property type="entry name" value="MRAY_2"/>
    <property type="match status" value="1"/>
</dbReference>
<keyword evidence="9 12" id="KW-0472">Membrane</keyword>
<dbReference type="GO" id="GO:0051301">
    <property type="term" value="P:cell division"/>
    <property type="evidence" value="ECO:0007669"/>
    <property type="project" value="UniProtKB-KW"/>
</dbReference>
<feature type="transmembrane region" description="Helical" evidence="12">
    <location>
        <begin position="192"/>
        <end position="212"/>
    </location>
</feature>
<dbReference type="InterPro" id="IPR000715">
    <property type="entry name" value="Glycosyl_transferase_4"/>
</dbReference>
<dbReference type="UniPathway" id="UPA00219"/>
<feature type="transmembrane region" description="Helical" evidence="12">
    <location>
        <begin position="309"/>
        <end position="332"/>
    </location>
</feature>
<evidence type="ECO:0000256" key="4">
    <source>
        <dbReference type="ARBA" id="ARBA00022679"/>
    </source>
</evidence>
<dbReference type="GO" id="GO:0009252">
    <property type="term" value="P:peptidoglycan biosynthetic process"/>
    <property type="evidence" value="ECO:0007669"/>
    <property type="project" value="UniProtKB-UniRule"/>
</dbReference>
<evidence type="ECO:0000256" key="9">
    <source>
        <dbReference type="ARBA" id="ARBA00023136"/>
    </source>
</evidence>
<keyword evidence="12 14" id="KW-0460">Magnesium</keyword>
<keyword evidence="11 12" id="KW-0961">Cell wall biogenesis/degradation</keyword>
<dbReference type="CDD" id="cd06852">
    <property type="entry name" value="GT_MraY"/>
    <property type="match status" value="1"/>
</dbReference>
<dbReference type="GO" id="GO:0005886">
    <property type="term" value="C:plasma membrane"/>
    <property type="evidence" value="ECO:0007669"/>
    <property type="project" value="UniProtKB-SubCell"/>
</dbReference>
<comment type="cofactor">
    <cofactor evidence="12 14">
        <name>Mg(2+)</name>
        <dbReference type="ChEBI" id="CHEBI:18420"/>
    </cofactor>
</comment>
<keyword evidence="7 12" id="KW-0573">Peptidoglycan synthesis</keyword>
<organism evidence="15 16">
    <name type="scientific">Rubrivirga marina</name>
    <dbReference type="NCBI Taxonomy" id="1196024"/>
    <lineage>
        <taxon>Bacteria</taxon>
        <taxon>Pseudomonadati</taxon>
        <taxon>Rhodothermota</taxon>
        <taxon>Rhodothermia</taxon>
        <taxon>Rhodothermales</taxon>
        <taxon>Rubricoccaceae</taxon>
        <taxon>Rubrivirga</taxon>
    </lineage>
</organism>
<feature type="transmembrane region" description="Helical" evidence="12">
    <location>
        <begin position="20"/>
        <end position="43"/>
    </location>
</feature>
<evidence type="ECO:0000256" key="1">
    <source>
        <dbReference type="ARBA" id="ARBA00004141"/>
    </source>
</evidence>
<feature type="transmembrane region" description="Helical" evidence="12">
    <location>
        <begin position="363"/>
        <end position="382"/>
    </location>
</feature>
<dbReference type="EC" id="2.7.8.13" evidence="12 13"/>
<keyword evidence="10 12" id="KW-0131">Cell cycle</keyword>
<feature type="transmembrane region" description="Helical" evidence="12">
    <location>
        <begin position="258"/>
        <end position="275"/>
    </location>
</feature>
<protein>
    <recommendedName>
        <fullName evidence="12 13">Phospho-N-acetylmuramoyl-pentapeptide-transferase</fullName>
        <ecNumber evidence="12 13">2.7.8.13</ecNumber>
    </recommendedName>
    <alternativeName>
        <fullName evidence="12">UDP-MurNAc-pentapeptide phosphotransferase</fullName>
    </alternativeName>
</protein>
<dbReference type="AlphaFoldDB" id="A0A271IWI7"/>
<dbReference type="InterPro" id="IPR003524">
    <property type="entry name" value="PNAcMuramoyl-5peptid_Trfase"/>
</dbReference>
<evidence type="ECO:0000256" key="5">
    <source>
        <dbReference type="ARBA" id="ARBA00022692"/>
    </source>
</evidence>
<dbReference type="GO" id="GO:0071555">
    <property type="term" value="P:cell wall organization"/>
    <property type="evidence" value="ECO:0007669"/>
    <property type="project" value="UniProtKB-KW"/>
</dbReference>
<evidence type="ECO:0000256" key="10">
    <source>
        <dbReference type="ARBA" id="ARBA00023306"/>
    </source>
</evidence>
<keyword evidence="4 12" id="KW-0808">Transferase</keyword>
<dbReference type="PROSITE" id="PS01347">
    <property type="entry name" value="MRAY_1"/>
    <property type="match status" value="1"/>
</dbReference>
<comment type="caution">
    <text evidence="15">The sequence shown here is derived from an EMBL/GenBank/DDBJ whole genome shotgun (WGS) entry which is preliminary data.</text>
</comment>
<evidence type="ECO:0000256" key="3">
    <source>
        <dbReference type="ARBA" id="ARBA00022618"/>
    </source>
</evidence>
<keyword evidence="3 12" id="KW-0132">Cell division</keyword>
<reference evidence="15 16" key="1">
    <citation type="submission" date="2016-11" db="EMBL/GenBank/DDBJ databases">
        <title>Study of marine rhodopsin-containing bacteria.</title>
        <authorList>
            <person name="Yoshizawa S."/>
            <person name="Kumagai Y."/>
            <person name="Kogure K."/>
        </authorList>
    </citation>
    <scope>NUCLEOTIDE SEQUENCE [LARGE SCALE GENOMIC DNA]</scope>
    <source>
        <strain evidence="15 16">SAORIC-28</strain>
    </source>
</reference>
<keyword evidence="12 14" id="KW-0479">Metal-binding</keyword>
<feature type="binding site" evidence="14">
    <location>
        <position position="211"/>
    </location>
    <ligand>
        <name>Mg(2+)</name>
        <dbReference type="ChEBI" id="CHEBI:18420"/>
    </ligand>
</feature>
<evidence type="ECO:0000256" key="11">
    <source>
        <dbReference type="ARBA" id="ARBA00023316"/>
    </source>
</evidence>
<comment type="function">
    <text evidence="12">Catalyzes the initial step of the lipid cycle reactions in the biosynthesis of the cell wall peptidoglycan: transfers peptidoglycan precursor phospho-MurNAc-pentapeptide from UDP-MurNAc-pentapeptide onto the lipid carrier undecaprenyl phosphate, yielding undecaprenyl-pyrophosphoryl-MurNAc-pentapeptide, known as lipid I.</text>
</comment>
<name>A0A271IWI7_9BACT</name>
<evidence type="ECO:0000256" key="7">
    <source>
        <dbReference type="ARBA" id="ARBA00022984"/>
    </source>
</evidence>
<keyword evidence="5 12" id="KW-0812">Transmembrane</keyword>
<feature type="transmembrane region" description="Helical" evidence="12">
    <location>
        <begin position="78"/>
        <end position="95"/>
    </location>
</feature>
<gene>
    <name evidence="12" type="primary">mraY</name>
    <name evidence="15" type="ORF">BSZ37_03030</name>
</gene>
<comment type="catalytic activity">
    <reaction evidence="12">
        <text>UDP-N-acetyl-alpha-D-muramoyl-L-alanyl-gamma-D-glutamyl-meso-2,6-diaminopimeloyl-D-alanyl-D-alanine + di-trans,octa-cis-undecaprenyl phosphate = di-trans,octa-cis-undecaprenyl diphospho-N-acetyl-alpha-D-muramoyl-L-alanyl-D-glutamyl-meso-2,6-diaminopimeloyl-D-alanyl-D-alanine + UMP</text>
        <dbReference type="Rhea" id="RHEA:28386"/>
        <dbReference type="ChEBI" id="CHEBI:57865"/>
        <dbReference type="ChEBI" id="CHEBI:60392"/>
        <dbReference type="ChEBI" id="CHEBI:61386"/>
        <dbReference type="ChEBI" id="CHEBI:61387"/>
        <dbReference type="EC" id="2.7.8.13"/>
    </reaction>
</comment>
<accession>A0A271IWI7</accession>
<dbReference type="Pfam" id="PF10555">
    <property type="entry name" value="MraY_sig1"/>
    <property type="match status" value="1"/>
</dbReference>
<evidence type="ECO:0000313" key="15">
    <source>
        <dbReference type="EMBL" id="PAP75490.1"/>
    </source>
</evidence>
<dbReference type="GO" id="GO:0046872">
    <property type="term" value="F:metal ion binding"/>
    <property type="evidence" value="ECO:0007669"/>
    <property type="project" value="UniProtKB-KW"/>
</dbReference>
<dbReference type="InterPro" id="IPR018480">
    <property type="entry name" value="PNAcMuramoyl-5peptid_Trfase_CS"/>
</dbReference>
<feature type="transmembrane region" description="Helical" evidence="12">
    <location>
        <begin position="282"/>
        <end position="303"/>
    </location>
</feature>
<keyword evidence="16" id="KW-1185">Reference proteome</keyword>
<dbReference type="RefSeq" id="WP_095509123.1">
    <property type="nucleotide sequence ID" value="NZ_MQWD01000001.1"/>
</dbReference>
<dbReference type="Pfam" id="PF00953">
    <property type="entry name" value="Glycos_transf_4"/>
    <property type="match status" value="1"/>
</dbReference>
<evidence type="ECO:0000256" key="6">
    <source>
        <dbReference type="ARBA" id="ARBA00022960"/>
    </source>
</evidence>
<feature type="transmembrane region" description="Helical" evidence="12">
    <location>
        <begin position="219"/>
        <end position="238"/>
    </location>
</feature>
<keyword evidence="6 12" id="KW-0133">Cell shape</keyword>
<proteinExistence type="inferred from homology"/>
<dbReference type="PANTHER" id="PTHR22926:SF5">
    <property type="entry name" value="PHOSPHO-N-ACETYLMURAMOYL-PENTAPEPTIDE-TRANSFERASE HOMOLOG"/>
    <property type="match status" value="1"/>
</dbReference>
<dbReference type="GO" id="GO:0051992">
    <property type="term" value="F:UDP-N-acetylmuramoyl-L-alanyl-D-glutamyl-meso-2,6-diaminopimelyl-D-alanyl-D-alanine:undecaprenyl-phosphate transferase activity"/>
    <property type="evidence" value="ECO:0007669"/>
    <property type="project" value="RHEA"/>
</dbReference>
<dbReference type="Proteomes" id="UP000216339">
    <property type="component" value="Unassembled WGS sequence"/>
</dbReference>
<sequence>MLYLLFEWIERTFAPPGFQVFQFSTVRAGLAAGTALLVALFAGKKMIRALRTRQIGETIREGEDAGAVSHAHKAGTPTMGGVILLLALAVGVLLWGDLTNAYVWVALGATLWMGAFGFADDYIKVVKKNKEGIAPKVKLAGQLSLGVLVALLIVFVLPDDGHSDTFTSLPFVPDGGIDYDFLSPLVGTEVGWIIYIPVITFILTGVSNAVNLTDGLDGLTAGTAAFATLALIGMTYITGNANLSAFVNDIYLPGTGELVIFGAALSAACFGFLWYNGHPAQVFMGDTGSLALGAAIGTLAILIKKELYLPVVGAIFFAETLSVIIQTVWFKYTRKRYGEGRRVFRMAPLHHHYEALGVHESKIVIRFWIVTALLSILAMFLFRIR</sequence>
<comment type="subcellular location">
    <subcellularLocation>
        <location evidence="12">Cell membrane</location>
        <topology evidence="12">Multi-pass membrane protein</topology>
    </subcellularLocation>
    <subcellularLocation>
        <location evidence="1">Membrane</location>
        <topology evidence="1">Multi-pass membrane protein</topology>
    </subcellularLocation>
</comment>
<evidence type="ECO:0000256" key="14">
    <source>
        <dbReference type="PIRSR" id="PIRSR600715-1"/>
    </source>
</evidence>
<dbReference type="HAMAP" id="MF_00038">
    <property type="entry name" value="MraY"/>
    <property type="match status" value="1"/>
</dbReference>
<dbReference type="GO" id="GO:0008963">
    <property type="term" value="F:phospho-N-acetylmuramoyl-pentapeptide-transferase activity"/>
    <property type="evidence" value="ECO:0007669"/>
    <property type="project" value="UniProtKB-UniRule"/>
</dbReference>
<dbReference type="OrthoDB" id="9805475at2"/>
<feature type="transmembrane region" description="Helical" evidence="12">
    <location>
        <begin position="139"/>
        <end position="157"/>
    </location>
</feature>
<evidence type="ECO:0000256" key="8">
    <source>
        <dbReference type="ARBA" id="ARBA00022989"/>
    </source>
</evidence>
<comment type="pathway">
    <text evidence="12">Cell wall biogenesis; peptidoglycan biosynthesis.</text>
</comment>
<feature type="transmembrane region" description="Helical" evidence="12">
    <location>
        <begin position="101"/>
        <end position="119"/>
    </location>
</feature>
<keyword evidence="12" id="KW-1003">Cell membrane</keyword>
<comment type="similarity">
    <text evidence="2 12">Belongs to the glycosyltransferase 4 family. MraY subfamily.</text>
</comment>
<dbReference type="PANTHER" id="PTHR22926">
    <property type="entry name" value="PHOSPHO-N-ACETYLMURAMOYL-PENTAPEPTIDE-TRANSFERASE"/>
    <property type="match status" value="1"/>
</dbReference>
<dbReference type="NCBIfam" id="TIGR00445">
    <property type="entry name" value="mraY"/>
    <property type="match status" value="1"/>
</dbReference>
<evidence type="ECO:0000313" key="16">
    <source>
        <dbReference type="Proteomes" id="UP000216339"/>
    </source>
</evidence>
<evidence type="ECO:0000256" key="13">
    <source>
        <dbReference type="NCBIfam" id="TIGR00445"/>
    </source>
</evidence>
<keyword evidence="8 12" id="KW-1133">Transmembrane helix</keyword>
<dbReference type="EMBL" id="MQWD01000001">
    <property type="protein sequence ID" value="PAP75490.1"/>
    <property type="molecule type" value="Genomic_DNA"/>
</dbReference>
<feature type="binding site" evidence="14">
    <location>
        <position position="286"/>
    </location>
    <ligand>
        <name>Mg(2+)</name>
        <dbReference type="ChEBI" id="CHEBI:18420"/>
    </ligand>
</feature>